<dbReference type="PANTHER" id="PTHR12815">
    <property type="entry name" value="SORTING AND ASSEMBLY MACHINERY SAMM50 PROTEIN FAMILY MEMBER"/>
    <property type="match status" value="1"/>
</dbReference>
<dbReference type="GO" id="GO:0009707">
    <property type="term" value="C:chloroplast outer membrane"/>
    <property type="evidence" value="ECO:0007669"/>
    <property type="project" value="UniProtKB-SubCell"/>
</dbReference>
<proteinExistence type="predicted"/>
<dbReference type="EMBL" id="VEPZ02001145">
    <property type="protein sequence ID" value="KAE8691747.1"/>
    <property type="molecule type" value="Genomic_DNA"/>
</dbReference>
<dbReference type="FunFam" id="2.40.160.50:FF:000007">
    <property type="entry name" value="Outer envelope protein 80, chloroplastic"/>
    <property type="match status" value="1"/>
</dbReference>
<sequence length="360" mass="38744">MGAQKSIHAGKAKIDVNVDFTHKICASMMLPSLRNTGSPLSLVMGSLCIKHPNLFGGSEKLDVSWDKGLSDSNILVAYRRPRPQWVAQQCFVMQHSLSPEIGVHGIPVDNFSRSRSGGVNLSRLSVGLDLNEPASSKWSSTTSIKFENVHLLSDDGRSITRDIDGFPVTCSGNAHDSMVVLKQESQYAKATDHSFSRFTMQIEQGIPVLSKCCFFPFPSAIGEEKIDWSSWLDFKHLTGGSIVGDMAPYQAFAIGGLGSVRGYGEGAVGSGRSCLIANTELTIPFNKMLEGSVFLDCGTDLGSGRLVPGNPALRQGKPGSGVGVGYGLRFKSPLGHFQVDYAINAFQQKTLYFGVTNLAS</sequence>
<comment type="caution">
    <text evidence="5">The sequence shown here is derived from an EMBL/GenBank/DDBJ whole genome shotgun (WGS) entry which is preliminary data.</text>
</comment>
<dbReference type="GO" id="GO:0009793">
    <property type="term" value="P:embryo development ending in seed dormancy"/>
    <property type="evidence" value="ECO:0007669"/>
    <property type="project" value="TreeGrafter"/>
</dbReference>
<keyword evidence="2" id="KW-0472">Membrane</keyword>
<protein>
    <submittedName>
        <fullName evidence="5">Outer membrane OMP85 family protein isoform 2</fullName>
    </submittedName>
</protein>
<evidence type="ECO:0000256" key="2">
    <source>
        <dbReference type="ARBA" id="ARBA00023136"/>
    </source>
</evidence>
<keyword evidence="1" id="KW-0934">Plastid</keyword>
<name>A0A6A2ZJS3_HIBSY</name>
<dbReference type="InterPro" id="IPR039910">
    <property type="entry name" value="D15-like"/>
</dbReference>
<evidence type="ECO:0000259" key="4">
    <source>
        <dbReference type="Pfam" id="PF01103"/>
    </source>
</evidence>
<evidence type="ECO:0000313" key="5">
    <source>
        <dbReference type="EMBL" id="KAE8691747.1"/>
    </source>
</evidence>
<dbReference type="AlphaFoldDB" id="A0A6A2ZJS3"/>
<evidence type="ECO:0000256" key="3">
    <source>
        <dbReference type="ARBA" id="ARBA00024013"/>
    </source>
</evidence>
<evidence type="ECO:0000313" key="6">
    <source>
        <dbReference type="Proteomes" id="UP000436088"/>
    </source>
</evidence>
<dbReference type="Proteomes" id="UP000436088">
    <property type="component" value="Unassembled WGS sequence"/>
</dbReference>
<dbReference type="Gene3D" id="2.40.160.50">
    <property type="entry name" value="membrane protein fhac: a member of the omp85/tpsb transporter family"/>
    <property type="match status" value="1"/>
</dbReference>
<dbReference type="InterPro" id="IPR000184">
    <property type="entry name" value="Bac_surfAg_D15"/>
</dbReference>
<keyword evidence="1" id="KW-1002">Plastid outer membrane</keyword>
<reference evidence="5" key="1">
    <citation type="submission" date="2019-09" db="EMBL/GenBank/DDBJ databases">
        <title>Draft genome information of white flower Hibiscus syriacus.</title>
        <authorList>
            <person name="Kim Y.-M."/>
        </authorList>
    </citation>
    <scope>NUCLEOTIDE SEQUENCE [LARGE SCALE GENOMIC DNA]</scope>
    <source>
        <strain evidence="5">YM2019G1</strain>
    </source>
</reference>
<dbReference type="PANTHER" id="PTHR12815:SF40">
    <property type="entry name" value="OUTER ENVELOPE PROTEIN 36, CHLOROPLASTIC-RELATED"/>
    <property type="match status" value="1"/>
</dbReference>
<accession>A0A6A2ZJS3</accession>
<feature type="domain" description="Bacterial surface antigen (D15)" evidence="4">
    <location>
        <begin position="53"/>
        <end position="346"/>
    </location>
</feature>
<organism evidence="5 6">
    <name type="scientific">Hibiscus syriacus</name>
    <name type="common">Rose of Sharon</name>
    <dbReference type="NCBI Taxonomy" id="106335"/>
    <lineage>
        <taxon>Eukaryota</taxon>
        <taxon>Viridiplantae</taxon>
        <taxon>Streptophyta</taxon>
        <taxon>Embryophyta</taxon>
        <taxon>Tracheophyta</taxon>
        <taxon>Spermatophyta</taxon>
        <taxon>Magnoliopsida</taxon>
        <taxon>eudicotyledons</taxon>
        <taxon>Gunneridae</taxon>
        <taxon>Pentapetalae</taxon>
        <taxon>rosids</taxon>
        <taxon>malvids</taxon>
        <taxon>Malvales</taxon>
        <taxon>Malvaceae</taxon>
        <taxon>Malvoideae</taxon>
        <taxon>Hibiscus</taxon>
    </lineage>
</organism>
<evidence type="ECO:0000256" key="1">
    <source>
        <dbReference type="ARBA" id="ARBA00022805"/>
    </source>
</evidence>
<dbReference type="Pfam" id="PF01103">
    <property type="entry name" value="Omp85"/>
    <property type="match status" value="1"/>
</dbReference>
<dbReference type="GO" id="GO:0009658">
    <property type="term" value="P:chloroplast organization"/>
    <property type="evidence" value="ECO:0007669"/>
    <property type="project" value="TreeGrafter"/>
</dbReference>
<comment type="subcellular location">
    <subcellularLocation>
        <location evidence="3">Plastid</location>
        <location evidence="3">Chloroplast outer membrane</location>
    </subcellularLocation>
</comment>
<gene>
    <name evidence="5" type="ORF">F3Y22_tig00110882pilonHSYRG00115</name>
</gene>
<keyword evidence="6" id="KW-1185">Reference proteome</keyword>